<evidence type="ECO:0000313" key="2">
    <source>
        <dbReference type="Proteomes" id="UP000014281"/>
    </source>
</evidence>
<comment type="caution">
    <text evidence="1">The sequence shown here is derived from an EMBL/GenBank/DDBJ whole genome shotgun (WGS) entry which is preliminary data.</text>
</comment>
<sequence>MVHFKELYFQKMISIEAFGPIFRFNLSYRDVVELLQDRGITHGHALGSSLWSYF</sequence>
<reference evidence="1 2" key="1">
    <citation type="journal article" date="2013" name="PLoS ONE">
        <title>Lactobacillus paracasei comparative genomics: towards species pan-genome definition and exploitation of diversity.</title>
        <authorList>
            <person name="Smokvina T."/>
            <person name="Wels M."/>
            <person name="Polka J."/>
            <person name="Chervaux C."/>
            <person name="Brisse S."/>
            <person name="Boekhorst J."/>
            <person name="van Hylckama Vlieg J.E."/>
            <person name="Siezen R.J."/>
        </authorList>
    </citation>
    <scope>NUCLEOTIDE SEQUENCE [LARGE SCALE GENOMIC DNA]</scope>
    <source>
        <strain evidence="1 2">Lpp122</strain>
    </source>
</reference>
<gene>
    <name evidence="1" type="ORF">Lpp122_2665</name>
</gene>
<name>A0A8E0I320_LACPA</name>
<evidence type="ECO:0008006" key="3">
    <source>
        <dbReference type="Google" id="ProtNLM"/>
    </source>
</evidence>
<dbReference type="AlphaFoldDB" id="A0A8E0I320"/>
<dbReference type="EMBL" id="ANKW01000117">
    <property type="protein sequence ID" value="EPC14013.1"/>
    <property type="molecule type" value="Genomic_DNA"/>
</dbReference>
<dbReference type="Proteomes" id="UP000014281">
    <property type="component" value="Unassembled WGS sequence"/>
</dbReference>
<organism evidence="1 2">
    <name type="scientific">Lacticaseibacillus paracasei subsp. paracasei Lpp122</name>
    <dbReference type="NCBI Taxonomy" id="1256218"/>
    <lineage>
        <taxon>Bacteria</taxon>
        <taxon>Bacillati</taxon>
        <taxon>Bacillota</taxon>
        <taxon>Bacilli</taxon>
        <taxon>Lactobacillales</taxon>
        <taxon>Lactobacillaceae</taxon>
        <taxon>Lacticaseibacillus</taxon>
    </lineage>
</organism>
<protein>
    <recommendedName>
        <fullName evidence="3">Transposase</fullName>
    </recommendedName>
</protein>
<evidence type="ECO:0000313" key="1">
    <source>
        <dbReference type="EMBL" id="EPC14013.1"/>
    </source>
</evidence>
<accession>A0A8E0I320</accession>
<proteinExistence type="predicted"/>